<feature type="transmembrane region" description="Helical" evidence="1">
    <location>
        <begin position="102"/>
        <end position="124"/>
    </location>
</feature>
<dbReference type="PANTHER" id="PTHR36832:SF1">
    <property type="entry name" value="SLR1174 PROTEIN"/>
    <property type="match status" value="1"/>
</dbReference>
<evidence type="ECO:0000313" key="5">
    <source>
        <dbReference type="Proteomes" id="UP000051521"/>
    </source>
</evidence>
<keyword evidence="1" id="KW-0472">Membrane</keyword>
<comment type="caution">
    <text evidence="2">The sequence shown here is derived from an EMBL/GenBank/DDBJ whole genome shotgun (WGS) entry which is preliminary data.</text>
</comment>
<evidence type="ECO:0000313" key="4">
    <source>
        <dbReference type="Proteomes" id="UP000009326"/>
    </source>
</evidence>
<feature type="transmembrane region" description="Helical" evidence="1">
    <location>
        <begin position="25"/>
        <end position="46"/>
    </location>
</feature>
<keyword evidence="1" id="KW-0812">Transmembrane</keyword>
<keyword evidence="1" id="KW-1133">Transmembrane helix</keyword>
<reference evidence="3 5" key="2">
    <citation type="journal article" date="2015" name="Genome Announc.">
        <title>Expanding the biotechnology potential of lactobacilli through comparative genomics of 213 strains and associated genera.</title>
        <authorList>
            <person name="Sun Z."/>
            <person name="Harris H.M."/>
            <person name="McCann A."/>
            <person name="Guo C."/>
            <person name="Argimon S."/>
            <person name="Zhang W."/>
            <person name="Yang X."/>
            <person name="Jeffery I.B."/>
            <person name="Cooney J.C."/>
            <person name="Kagawa T.F."/>
            <person name="Liu W."/>
            <person name="Song Y."/>
            <person name="Salvetti E."/>
            <person name="Wrobel A."/>
            <person name="Rasinkangas P."/>
            <person name="Parkhill J."/>
            <person name="Rea M.C."/>
            <person name="O'Sullivan O."/>
            <person name="Ritari J."/>
            <person name="Douillard F.P."/>
            <person name="Paul Ross R."/>
            <person name="Yang R."/>
            <person name="Briner A.E."/>
            <person name="Felis G.E."/>
            <person name="de Vos W.M."/>
            <person name="Barrangou R."/>
            <person name="Klaenhammer T.R."/>
            <person name="Caufield P.W."/>
            <person name="Cui Y."/>
            <person name="Zhang H."/>
            <person name="O'Toole P.W."/>
        </authorList>
    </citation>
    <scope>NUCLEOTIDE SEQUENCE [LARGE SCALE GENOMIC DNA]</scope>
    <source>
        <strain evidence="3 5">DSM 23908</strain>
    </source>
</reference>
<name>I7LGJ9_9LACO</name>
<gene>
    <name evidence="2" type="ORF">BN52_09890</name>
    <name evidence="3" type="ORF">FC38_GL000511</name>
</gene>
<feature type="transmembrane region" description="Helical" evidence="1">
    <location>
        <begin position="58"/>
        <end position="82"/>
    </location>
</feature>
<dbReference type="STRING" id="1423751.FC38_GL000511"/>
<feature type="transmembrane region" description="Helical" evidence="1">
    <location>
        <begin position="220"/>
        <end position="238"/>
    </location>
</feature>
<dbReference type="AlphaFoldDB" id="I7LGJ9"/>
<evidence type="ECO:0000313" key="2">
    <source>
        <dbReference type="EMBL" id="CCI87703.1"/>
    </source>
</evidence>
<proteinExistence type="predicted"/>
<dbReference type="Pfam" id="PF06182">
    <property type="entry name" value="ABC2_membrane_6"/>
    <property type="match status" value="1"/>
</dbReference>
<dbReference type="Proteomes" id="UP000009326">
    <property type="component" value="Unassembled WGS sequence"/>
</dbReference>
<organism evidence="2 4">
    <name type="scientific">Lactobacillus gigeriorum DSM 23908 = CRBIP 24.85</name>
    <dbReference type="NCBI Taxonomy" id="1423751"/>
    <lineage>
        <taxon>Bacteria</taxon>
        <taxon>Bacillati</taxon>
        <taxon>Bacillota</taxon>
        <taxon>Bacilli</taxon>
        <taxon>Lactobacillales</taxon>
        <taxon>Lactobacillaceae</taxon>
        <taxon>Lactobacillus</taxon>
    </lineage>
</organism>
<dbReference type="InterPro" id="IPR010390">
    <property type="entry name" value="ABC-2_transporter-like"/>
</dbReference>
<sequence length="251" mass="28283">MKTLKKYLSIMHLGIKSGLVFRANYLIKLATQALSLLVTLWMWQWIGDGQKSDLSSISQYLIITNLLSLLFSISPAFSLANLIKSGKLSFYLTRPVSLYGHLYLQFLGGQLPLLAVYLVAVLAMHLSAGIILSLFLYVLVASIMFFNLMMITGSLAFWLINLWPLRSGLYAIYLLLGGLYFPLKMLGSQIYAWLKYNPFSLVTDIPANIAIAKVDQLQSYYLSAVVWTIVFYLGYRLIYAKGQKKYEGVGV</sequence>
<keyword evidence="5" id="KW-1185">Reference proteome</keyword>
<feature type="transmembrane region" description="Helical" evidence="1">
    <location>
        <begin position="130"/>
        <end position="160"/>
    </location>
</feature>
<protein>
    <submittedName>
        <fullName evidence="2">Uncharacterized protein</fullName>
    </submittedName>
</protein>
<accession>I7LGJ9</accession>
<evidence type="ECO:0000313" key="3">
    <source>
        <dbReference type="EMBL" id="KRN11819.1"/>
    </source>
</evidence>
<dbReference type="RefSeq" id="WP_008473997.1">
    <property type="nucleotide sequence ID" value="NZ_AYZO01000017.1"/>
</dbReference>
<dbReference type="EMBL" id="CAKC01000086">
    <property type="protein sequence ID" value="CCI87703.1"/>
    <property type="molecule type" value="Genomic_DNA"/>
</dbReference>
<dbReference type="Proteomes" id="UP000051521">
    <property type="component" value="Unassembled WGS sequence"/>
</dbReference>
<dbReference type="EMBL" id="AYZO01000017">
    <property type="protein sequence ID" value="KRN11819.1"/>
    <property type="molecule type" value="Genomic_DNA"/>
</dbReference>
<feature type="transmembrane region" description="Helical" evidence="1">
    <location>
        <begin position="172"/>
        <end position="194"/>
    </location>
</feature>
<reference evidence="2 4" key="1">
    <citation type="submission" date="2012-06" db="EMBL/GenBank/DDBJ databases">
        <title>Draft genome sequence of Lactobacillus gigeriorum CRBIP 24.85T, isolated from chicken crop.</title>
        <authorList>
            <person name="Cousin S."/>
            <person name="Ma L."/>
            <person name="Creno S."/>
            <person name="Clermont D."/>
            <person name="Loux V."/>
            <person name="Bizet C."/>
            <person name="Bouchier C."/>
        </authorList>
    </citation>
    <scope>NUCLEOTIDE SEQUENCE [LARGE SCALE GENOMIC DNA]</scope>
    <source>
        <strain evidence="4">CRBIP 24.85T</strain>
        <strain evidence="2">Type strain: CRBIP 24.85</strain>
    </source>
</reference>
<dbReference type="PATRIC" id="fig|1423751.3.peg.533"/>
<dbReference type="PANTHER" id="PTHR36832">
    <property type="entry name" value="SLR1174 PROTEIN-RELATED"/>
    <property type="match status" value="1"/>
</dbReference>
<dbReference type="OrthoDB" id="2319237at2"/>
<evidence type="ECO:0000256" key="1">
    <source>
        <dbReference type="SAM" id="Phobius"/>
    </source>
</evidence>